<dbReference type="InterPro" id="IPR033579">
    <property type="entry name" value="TMEM128"/>
</dbReference>
<reference evidence="2" key="1">
    <citation type="submission" date="2019-09" db="EMBL/GenBank/DDBJ databases">
        <title>Bird 10,000 Genomes (B10K) Project - Family phase.</title>
        <authorList>
            <person name="Zhang G."/>
        </authorList>
    </citation>
    <scope>NUCLEOTIDE SEQUENCE</scope>
    <source>
        <strain evidence="2">B10K-CU-031-38</strain>
    </source>
</reference>
<dbReference type="PANTHER" id="PTHR31134">
    <property type="entry name" value="TRANSMEMBRANE PROTEIN 128"/>
    <property type="match status" value="1"/>
</dbReference>
<dbReference type="AlphaFoldDB" id="A0A851QFS9"/>
<feature type="non-terminal residue" evidence="2">
    <location>
        <position position="1"/>
    </location>
</feature>
<keyword evidence="3" id="KW-1185">Reference proteome</keyword>
<evidence type="ECO:0000256" key="1">
    <source>
        <dbReference type="SAM" id="Phobius"/>
    </source>
</evidence>
<name>A0A851QFS9_ANHAN</name>
<dbReference type="OrthoDB" id="58903at2759"/>
<accession>A0A851QFS9</accession>
<dbReference type="PANTHER" id="PTHR31134:SF1">
    <property type="entry name" value="TRANSMEMBRANE PROTEIN 128"/>
    <property type="match status" value="1"/>
</dbReference>
<keyword evidence="1" id="KW-0812">Transmembrane</keyword>
<feature type="transmembrane region" description="Helical" evidence="1">
    <location>
        <begin position="48"/>
        <end position="71"/>
    </location>
</feature>
<comment type="caution">
    <text evidence="2">The sequence shown here is derived from an EMBL/GenBank/DDBJ whole genome shotgun (WGS) entry which is preliminary data.</text>
</comment>
<feature type="transmembrane region" description="Helical" evidence="1">
    <location>
        <begin position="12"/>
        <end position="33"/>
    </location>
</feature>
<keyword evidence="1" id="KW-1133">Transmembrane helix</keyword>
<sequence length="100" mass="11300">ESAALERKRKPLARLNIHAVFWILASIAVTYYFDFLKNIKETMEGNSWWFATGSCLLAASLAVTIYCTLYLECYCGIEDYHVHYPELVPIATATFLAASV</sequence>
<dbReference type="EMBL" id="WBMU01006155">
    <property type="protein sequence ID" value="NXC77876.1"/>
    <property type="molecule type" value="Genomic_DNA"/>
</dbReference>
<dbReference type="Proteomes" id="UP000657035">
    <property type="component" value="Unassembled WGS sequence"/>
</dbReference>
<dbReference type="Pfam" id="PF20479">
    <property type="entry name" value="TMEM128"/>
    <property type="match status" value="1"/>
</dbReference>
<evidence type="ECO:0000313" key="3">
    <source>
        <dbReference type="Proteomes" id="UP000657035"/>
    </source>
</evidence>
<gene>
    <name evidence="2" type="primary">Tmem128</name>
    <name evidence="2" type="ORF">ANHANH_R12858</name>
</gene>
<proteinExistence type="predicted"/>
<keyword evidence="1" id="KW-0472">Membrane</keyword>
<feature type="non-terminal residue" evidence="2">
    <location>
        <position position="100"/>
    </location>
</feature>
<organism evidence="2 3">
    <name type="scientific">Anhinga anhinga</name>
    <name type="common">Anhinga</name>
    <name type="synonym">Plotus anhinga</name>
    <dbReference type="NCBI Taxonomy" id="56067"/>
    <lineage>
        <taxon>Eukaryota</taxon>
        <taxon>Metazoa</taxon>
        <taxon>Chordata</taxon>
        <taxon>Craniata</taxon>
        <taxon>Vertebrata</taxon>
        <taxon>Euteleostomi</taxon>
        <taxon>Archelosauria</taxon>
        <taxon>Archosauria</taxon>
        <taxon>Dinosauria</taxon>
        <taxon>Saurischia</taxon>
        <taxon>Theropoda</taxon>
        <taxon>Coelurosauria</taxon>
        <taxon>Aves</taxon>
        <taxon>Neognathae</taxon>
        <taxon>Neoaves</taxon>
        <taxon>Aequornithes</taxon>
        <taxon>Suliformes</taxon>
        <taxon>Anhingidae</taxon>
        <taxon>Anhinga</taxon>
    </lineage>
</organism>
<protein>
    <submittedName>
        <fullName evidence="2">TM128 protein</fullName>
    </submittedName>
</protein>
<evidence type="ECO:0000313" key="2">
    <source>
        <dbReference type="EMBL" id="NXC77876.1"/>
    </source>
</evidence>